<keyword evidence="5 9" id="KW-0064">Aspartyl protease</keyword>
<comment type="catalytic activity">
    <reaction evidence="9 10">
        <text>Release of signal peptides from bacterial membrane prolipoproteins. Hydrolyzes -Xaa-Yaa-Zaa-|-(S,diacylglyceryl)Cys-, in which Xaa is hydrophobic (preferably Leu), and Yaa (Ala or Ser) and Zaa (Gly or Ala) have small, neutral side chains.</text>
        <dbReference type="EC" id="3.4.23.36"/>
    </reaction>
</comment>
<dbReference type="EMBL" id="BPQQ01000007">
    <property type="protein sequence ID" value="GJD98771.1"/>
    <property type="molecule type" value="Genomic_DNA"/>
</dbReference>
<proteinExistence type="inferred from homology"/>
<keyword evidence="4 9" id="KW-0812">Transmembrane</keyword>
<accession>A0ABQ4S6R4</accession>
<feature type="transmembrane region" description="Helical" evidence="9">
    <location>
        <begin position="81"/>
        <end position="98"/>
    </location>
</feature>
<dbReference type="PANTHER" id="PTHR33695">
    <property type="entry name" value="LIPOPROTEIN SIGNAL PEPTIDASE"/>
    <property type="match status" value="1"/>
</dbReference>
<evidence type="ECO:0000256" key="4">
    <source>
        <dbReference type="ARBA" id="ARBA00022692"/>
    </source>
</evidence>
<evidence type="ECO:0000256" key="11">
    <source>
        <dbReference type="RuleBase" id="RU004181"/>
    </source>
</evidence>
<evidence type="ECO:0000256" key="10">
    <source>
        <dbReference type="RuleBase" id="RU000594"/>
    </source>
</evidence>
<comment type="subcellular location">
    <subcellularLocation>
        <location evidence="9">Cell membrane</location>
        <topology evidence="9">Multi-pass membrane protein</topology>
    </subcellularLocation>
</comment>
<evidence type="ECO:0000256" key="12">
    <source>
        <dbReference type="SAM" id="MobiDB-lite"/>
    </source>
</evidence>
<dbReference type="Pfam" id="PF01252">
    <property type="entry name" value="Peptidase_A8"/>
    <property type="match status" value="1"/>
</dbReference>
<comment type="caution">
    <text evidence="9">Lacks conserved residue(s) required for the propagation of feature annotation.</text>
</comment>
<feature type="active site" evidence="9">
    <location>
        <position position="132"/>
    </location>
</feature>
<evidence type="ECO:0000256" key="7">
    <source>
        <dbReference type="ARBA" id="ARBA00022989"/>
    </source>
</evidence>
<dbReference type="PANTHER" id="PTHR33695:SF1">
    <property type="entry name" value="LIPOPROTEIN SIGNAL PEPTIDASE"/>
    <property type="match status" value="1"/>
</dbReference>
<protein>
    <recommendedName>
        <fullName evidence="9">Lipoprotein signal peptidase</fullName>
        <ecNumber evidence="9">3.4.23.36</ecNumber>
    </recommendedName>
    <alternativeName>
        <fullName evidence="9">Prolipoprotein signal peptidase</fullName>
    </alternativeName>
    <alternativeName>
        <fullName evidence="9">Signal peptidase II</fullName>
        <shortName evidence="9">SPase II</shortName>
    </alternativeName>
</protein>
<comment type="pathway">
    <text evidence="9">Protein modification; lipoprotein biosynthesis (signal peptide cleavage).</text>
</comment>
<feature type="compositionally biased region" description="Polar residues" evidence="12">
    <location>
        <begin position="205"/>
        <end position="220"/>
    </location>
</feature>
<evidence type="ECO:0000256" key="8">
    <source>
        <dbReference type="ARBA" id="ARBA00023136"/>
    </source>
</evidence>
<keyword evidence="3 9" id="KW-0645">Protease</keyword>
<keyword evidence="13" id="KW-0449">Lipoprotein</keyword>
<organism evidence="13 14">
    <name type="scientific">Methylobacterium isbiliense</name>
    <dbReference type="NCBI Taxonomy" id="315478"/>
    <lineage>
        <taxon>Bacteria</taxon>
        <taxon>Pseudomonadati</taxon>
        <taxon>Pseudomonadota</taxon>
        <taxon>Alphaproteobacteria</taxon>
        <taxon>Hyphomicrobiales</taxon>
        <taxon>Methylobacteriaceae</taxon>
        <taxon>Methylobacterium</taxon>
    </lineage>
</organism>
<comment type="caution">
    <text evidence="13">The sequence shown here is derived from an EMBL/GenBank/DDBJ whole genome shotgun (WGS) entry which is preliminary data.</text>
</comment>
<keyword evidence="14" id="KW-1185">Reference proteome</keyword>
<feature type="transmembrane region" description="Helical" evidence="9">
    <location>
        <begin position="21"/>
        <end position="40"/>
    </location>
</feature>
<keyword evidence="8 9" id="KW-0472">Membrane</keyword>
<gene>
    <name evidence="13" type="primary">lspA_2</name>
    <name evidence="9" type="synonym">lspA</name>
    <name evidence="13" type="ORF">GMJLKIPL_0682</name>
</gene>
<evidence type="ECO:0000256" key="1">
    <source>
        <dbReference type="ARBA" id="ARBA00006139"/>
    </source>
</evidence>
<name>A0ABQ4S6R4_9HYPH</name>
<evidence type="ECO:0000256" key="5">
    <source>
        <dbReference type="ARBA" id="ARBA00022750"/>
    </source>
</evidence>
<keyword evidence="2 9" id="KW-1003">Cell membrane</keyword>
<evidence type="ECO:0000256" key="6">
    <source>
        <dbReference type="ARBA" id="ARBA00022801"/>
    </source>
</evidence>
<dbReference type="InterPro" id="IPR001872">
    <property type="entry name" value="Peptidase_A8"/>
</dbReference>
<feature type="region of interest" description="Disordered" evidence="12">
    <location>
        <begin position="193"/>
        <end position="220"/>
    </location>
</feature>
<feature type="transmembrane region" description="Helical" evidence="9">
    <location>
        <begin position="142"/>
        <end position="165"/>
    </location>
</feature>
<evidence type="ECO:0000256" key="2">
    <source>
        <dbReference type="ARBA" id="ARBA00022475"/>
    </source>
</evidence>
<evidence type="ECO:0000313" key="14">
    <source>
        <dbReference type="Proteomes" id="UP001055153"/>
    </source>
</evidence>
<dbReference type="EC" id="3.4.23.36" evidence="9"/>
<sequence length="220" mass="23660">MTWQSGERARIMSPTWSRTGMALLAFAVALVADLGTKWLIQSVVMVPPRVIEVTPVLNLTLGFNPGVSFGLLSGAFADRPMLLAGITGSVAAGLLVWAMRSEQPVETLGLGLIAGGATGNLVDRVRQGAVTDFLDFHVGAWHWPAFNMADVAITVGVMLMIVAVVQPRRSPRRSPMVNRRSWQDLSFNNLGSEHCTAKVPDKPSNPHSRVEGSTTRGSQC</sequence>
<keyword evidence="7 9" id="KW-1133">Transmembrane helix</keyword>
<dbReference type="NCBIfam" id="TIGR00077">
    <property type="entry name" value="lspA"/>
    <property type="match status" value="1"/>
</dbReference>
<feature type="active site" evidence="9">
    <location>
        <position position="150"/>
    </location>
</feature>
<evidence type="ECO:0000313" key="13">
    <source>
        <dbReference type="EMBL" id="GJD98771.1"/>
    </source>
</evidence>
<evidence type="ECO:0000256" key="3">
    <source>
        <dbReference type="ARBA" id="ARBA00022670"/>
    </source>
</evidence>
<dbReference type="HAMAP" id="MF_00161">
    <property type="entry name" value="LspA"/>
    <property type="match status" value="1"/>
</dbReference>
<comment type="similarity">
    <text evidence="1 9 11">Belongs to the peptidase A8 family.</text>
</comment>
<dbReference type="PROSITE" id="PS00855">
    <property type="entry name" value="SPASE_II"/>
    <property type="match status" value="1"/>
</dbReference>
<evidence type="ECO:0000256" key="9">
    <source>
        <dbReference type="HAMAP-Rule" id="MF_00161"/>
    </source>
</evidence>
<comment type="function">
    <text evidence="9 10">This protein specifically catalyzes the removal of signal peptides from prolipoproteins.</text>
</comment>
<keyword evidence="6 9" id="KW-0378">Hydrolase</keyword>
<reference evidence="13" key="2">
    <citation type="submission" date="2021-08" db="EMBL/GenBank/DDBJ databases">
        <authorList>
            <person name="Tani A."/>
            <person name="Ola A."/>
            <person name="Ogura Y."/>
            <person name="Katsura K."/>
            <person name="Hayashi T."/>
        </authorList>
    </citation>
    <scope>NUCLEOTIDE SEQUENCE</scope>
    <source>
        <strain evidence="13">DSM 17168</strain>
    </source>
</reference>
<reference evidence="13" key="1">
    <citation type="journal article" date="2021" name="Front. Microbiol.">
        <title>Comprehensive Comparative Genomics and Phenotyping of Methylobacterium Species.</title>
        <authorList>
            <person name="Alessa O."/>
            <person name="Ogura Y."/>
            <person name="Fujitani Y."/>
            <person name="Takami H."/>
            <person name="Hayashi T."/>
            <person name="Sahin N."/>
            <person name="Tani A."/>
        </authorList>
    </citation>
    <scope>NUCLEOTIDE SEQUENCE</scope>
    <source>
        <strain evidence="13">DSM 17168</strain>
    </source>
</reference>
<dbReference type="Proteomes" id="UP001055153">
    <property type="component" value="Unassembled WGS sequence"/>
</dbReference>
<dbReference type="PRINTS" id="PR00781">
    <property type="entry name" value="LIPOSIGPTASE"/>
</dbReference>